<accession>A0ABV8DUK6</accession>
<evidence type="ECO:0000313" key="2">
    <source>
        <dbReference type="Proteomes" id="UP001595696"/>
    </source>
</evidence>
<name>A0ABV8DUK6_9NOCA</name>
<protein>
    <submittedName>
        <fullName evidence="1">Uncharacterized protein</fullName>
    </submittedName>
</protein>
<sequence length="129" mass="12949">MILTTTLPAQAAGAAAVTTLAGVYSPSFYSGDTVTDVQVLAPYGFPSVAGQATDNVTISVRLLRDGVPVQTFAALTVGTGITVTAATPVPVPIIAQPTLLPSDVLDVRLQQNGAGQAIGPGLIVSVFVS</sequence>
<dbReference type="Proteomes" id="UP001595696">
    <property type="component" value="Unassembled WGS sequence"/>
</dbReference>
<dbReference type="EMBL" id="JBHSAX010000014">
    <property type="protein sequence ID" value="MFC3963509.1"/>
    <property type="molecule type" value="Genomic_DNA"/>
</dbReference>
<evidence type="ECO:0000313" key="1">
    <source>
        <dbReference type="EMBL" id="MFC3963509.1"/>
    </source>
</evidence>
<reference evidence="2" key="1">
    <citation type="journal article" date="2019" name="Int. J. Syst. Evol. Microbiol.">
        <title>The Global Catalogue of Microorganisms (GCM) 10K type strain sequencing project: providing services to taxonomists for standard genome sequencing and annotation.</title>
        <authorList>
            <consortium name="The Broad Institute Genomics Platform"/>
            <consortium name="The Broad Institute Genome Sequencing Center for Infectious Disease"/>
            <person name="Wu L."/>
            <person name="Ma J."/>
        </authorList>
    </citation>
    <scope>NUCLEOTIDE SEQUENCE [LARGE SCALE GENOMIC DNA]</scope>
    <source>
        <strain evidence="2">CGMCC 4.7330</strain>
    </source>
</reference>
<keyword evidence="2" id="KW-1185">Reference proteome</keyword>
<dbReference type="RefSeq" id="WP_378613259.1">
    <property type="nucleotide sequence ID" value="NZ_JBHSAX010000014.1"/>
</dbReference>
<proteinExistence type="predicted"/>
<comment type="caution">
    <text evidence="1">The sequence shown here is derived from an EMBL/GenBank/DDBJ whole genome shotgun (WGS) entry which is preliminary data.</text>
</comment>
<gene>
    <name evidence="1" type="ORF">ACFO0B_16080</name>
</gene>
<organism evidence="1 2">
    <name type="scientific">Nocardia jiangsuensis</name>
    <dbReference type="NCBI Taxonomy" id="1691563"/>
    <lineage>
        <taxon>Bacteria</taxon>
        <taxon>Bacillati</taxon>
        <taxon>Actinomycetota</taxon>
        <taxon>Actinomycetes</taxon>
        <taxon>Mycobacteriales</taxon>
        <taxon>Nocardiaceae</taxon>
        <taxon>Nocardia</taxon>
    </lineage>
</organism>